<feature type="transmembrane region" description="Helical" evidence="2">
    <location>
        <begin position="538"/>
        <end position="563"/>
    </location>
</feature>
<name>A0A2R4BS18_THAAR</name>
<dbReference type="Gene3D" id="1.10.1130.10">
    <property type="entry name" value="Flavocytochrome C3, Chain A"/>
    <property type="match status" value="1"/>
</dbReference>
<organism evidence="3 4">
    <name type="scientific">Thauera aromatica K172</name>
    <dbReference type="NCBI Taxonomy" id="44139"/>
    <lineage>
        <taxon>Bacteria</taxon>
        <taxon>Pseudomonadati</taxon>
        <taxon>Pseudomonadota</taxon>
        <taxon>Betaproteobacteria</taxon>
        <taxon>Rhodocyclales</taxon>
        <taxon>Zoogloeaceae</taxon>
        <taxon>Thauera</taxon>
    </lineage>
</organism>
<feature type="transmembrane region" description="Helical" evidence="2">
    <location>
        <begin position="332"/>
        <end position="353"/>
    </location>
</feature>
<gene>
    <name evidence="3" type="ORF">Tharo_3113</name>
</gene>
<proteinExistence type="predicted"/>
<dbReference type="KEGG" id="tak:Tharo_3113"/>
<keyword evidence="2" id="KW-0812">Transmembrane</keyword>
<dbReference type="RefSeq" id="WP_245880933.1">
    <property type="nucleotide sequence ID" value="NZ_CP028339.1"/>
</dbReference>
<feature type="transmembrane region" description="Helical" evidence="2">
    <location>
        <begin position="432"/>
        <end position="453"/>
    </location>
</feature>
<dbReference type="Proteomes" id="UP000241885">
    <property type="component" value="Chromosome"/>
</dbReference>
<evidence type="ECO:0000256" key="1">
    <source>
        <dbReference type="ARBA" id="ARBA00022729"/>
    </source>
</evidence>
<dbReference type="EMBL" id="CP028339">
    <property type="protein sequence ID" value="AVR89994.1"/>
    <property type="molecule type" value="Genomic_DNA"/>
</dbReference>
<keyword evidence="4" id="KW-1185">Reference proteome</keyword>
<dbReference type="Gene3D" id="1.20.950.20">
    <property type="entry name" value="Transmembrane di-heme cytochromes, Chain C"/>
    <property type="match status" value="1"/>
</dbReference>
<dbReference type="PANTHER" id="PTHR35038">
    <property type="entry name" value="DISSIMILATORY SULFITE REDUCTASE SIRA"/>
    <property type="match status" value="1"/>
</dbReference>
<feature type="transmembrane region" description="Helical" evidence="2">
    <location>
        <begin position="623"/>
        <end position="645"/>
    </location>
</feature>
<feature type="transmembrane region" description="Helical" evidence="2">
    <location>
        <begin position="507"/>
        <end position="526"/>
    </location>
</feature>
<dbReference type="SUPFAM" id="SSF48695">
    <property type="entry name" value="Multiheme cytochromes"/>
    <property type="match status" value="1"/>
</dbReference>
<keyword evidence="2" id="KW-1133">Transmembrane helix</keyword>
<dbReference type="InterPro" id="IPR036280">
    <property type="entry name" value="Multihaem_cyt_sf"/>
</dbReference>
<dbReference type="InterPro" id="IPR051829">
    <property type="entry name" value="Multiheme_Cytochr_ET"/>
</dbReference>
<sequence>MACLFFGALGGEALAADTNSLDNASCLGCHEKSRLPIELADADGEARTLRPVDPHRFDAGVHAGLQCVACHTEITDSQARHQKKAGAERPTCIGCHETLWKDAQAGGATAQKPRLGVVVQNIEAYKNSFHARPSEDEPGRPMAVCEDCHTSHDFNVPADVSQRRSDWHATVPETCGGACHEDQLESYAESAHGQKVLDEGDTKGAVCTDCHSAHSVLNTSSEKFKLAAVNTCGGCHDDKLASYADTYHGQVNRLGYAYTAKCADCHGSHRILGVDHLKSTVHPNNRMKTCMQCHSDKKPGMRDATPGFASFAPHATTNDFAKYPQMYVASKFMIGLLIFVFAFFWAHSGLWYYREWKDRKQGKTIPHIDLAALGIDPGKHFRRFTWGWRVAHLLFALATMTLVLTGSTALFAESPWAPKVADMVGGPKMLALVHRVAASLFITIFLIHFIYVMQKLLRDRSFRWFGPDSLLPNWKDFADCWGMFKWFVGKGPRPEFERWAYYEKFDYWAVFWGVNVIGWSGLMLAFPHVTATYLPGWVFNVATLVHGEEAFLAAVFLFTVHFFNNHFRPDKLPPPDVVMFTGTQSLDEFRHDHPAHFKRMVASGEIQKYLIDQPSRPFHIGSVVLGLALIGIGLGLLLLVGVGFFTG</sequence>
<protein>
    <submittedName>
        <fullName evidence="3">Octaheme cytochrome</fullName>
    </submittedName>
</protein>
<evidence type="ECO:0000313" key="3">
    <source>
        <dbReference type="EMBL" id="AVR89994.1"/>
    </source>
</evidence>
<evidence type="ECO:0000256" key="2">
    <source>
        <dbReference type="SAM" id="Phobius"/>
    </source>
</evidence>
<feature type="transmembrane region" description="Helical" evidence="2">
    <location>
        <begin position="390"/>
        <end position="412"/>
    </location>
</feature>
<dbReference type="AlphaFoldDB" id="A0A2R4BS18"/>
<accession>A0A2R4BS18</accession>
<reference evidence="3 4" key="1">
    <citation type="submission" date="2018-03" db="EMBL/GenBank/DDBJ databases">
        <title>Complete genome sequence of Thauera aromatica, a model organism for studying aromatic compound degradation under denitrifying conditions.</title>
        <authorList>
            <person name="Lo H.-Y."/>
            <person name="Goris T."/>
            <person name="Boll M."/>
            <person name="Mueller J.A."/>
        </authorList>
    </citation>
    <scope>NUCLEOTIDE SEQUENCE [LARGE SCALE GENOMIC DNA]</scope>
    <source>
        <strain evidence="3 4">K172</strain>
    </source>
</reference>
<keyword evidence="2" id="KW-0472">Membrane</keyword>
<keyword evidence="1" id="KW-0732">Signal</keyword>
<dbReference type="Gene3D" id="3.90.10.10">
    <property type="entry name" value="Cytochrome C3"/>
    <property type="match status" value="1"/>
</dbReference>
<evidence type="ECO:0000313" key="4">
    <source>
        <dbReference type="Proteomes" id="UP000241885"/>
    </source>
</evidence>